<comment type="similarity">
    <text evidence="1">Belongs to the sulfotransferase 1 family.</text>
</comment>
<name>A0A2A5CD44_9GAMM</name>
<feature type="transmembrane region" description="Helical" evidence="3">
    <location>
        <begin position="21"/>
        <end position="41"/>
    </location>
</feature>
<evidence type="ECO:0000313" key="6">
    <source>
        <dbReference type="Proteomes" id="UP000228987"/>
    </source>
</evidence>
<sequence>MSSNHMSTQSIPAIKRQTPKFLLWLAAIPYYLLLVPLNWFFKRIGKPGVLMNFIGKKGGNPKKLIKVFKGYKPDTGDIFVSTFSKSGTNWMMQISHQIAWRGDGEFENIHDAVSWPDTPNKRAQKAMTPLHSRHLKQLSPTGMRVIKTHLSAHYTPFNDQAKYLVVVRDPKEVFVSSYPFVGSLAGPLMPSVDVWLDMFLTKQWPMNFGNTWAEHTASYWALRNEPNVLITSYTELKHDPETGIRRVAETLGINLTKEELHKVLEKSSLQYMKGINHKFNPMGGGTLPWGTDFKMIRKGETGNSSELISRAQQIRIDEHFIQEFKDLDSDFPYERFCHITE</sequence>
<gene>
    <name evidence="5" type="ORF">COA71_06670</name>
</gene>
<dbReference type="Gene3D" id="3.40.50.300">
    <property type="entry name" value="P-loop containing nucleotide triphosphate hydrolases"/>
    <property type="match status" value="1"/>
</dbReference>
<keyword evidence="3" id="KW-0472">Membrane</keyword>
<keyword evidence="3" id="KW-1133">Transmembrane helix</keyword>
<dbReference type="Proteomes" id="UP000228987">
    <property type="component" value="Unassembled WGS sequence"/>
</dbReference>
<protein>
    <recommendedName>
        <fullName evidence="4">Sulfotransferase domain-containing protein</fullName>
    </recommendedName>
</protein>
<dbReference type="InterPro" id="IPR027417">
    <property type="entry name" value="P-loop_NTPase"/>
</dbReference>
<feature type="domain" description="Sulfotransferase" evidence="4">
    <location>
        <begin position="77"/>
        <end position="327"/>
    </location>
</feature>
<comment type="caution">
    <text evidence="5">The sequence shown here is derived from an EMBL/GenBank/DDBJ whole genome shotgun (WGS) entry which is preliminary data.</text>
</comment>
<keyword evidence="2" id="KW-0808">Transferase</keyword>
<proteinExistence type="inferred from homology"/>
<evidence type="ECO:0000256" key="1">
    <source>
        <dbReference type="ARBA" id="ARBA00005771"/>
    </source>
</evidence>
<dbReference type="Pfam" id="PF00685">
    <property type="entry name" value="Sulfotransfer_1"/>
    <property type="match status" value="1"/>
</dbReference>
<dbReference type="AlphaFoldDB" id="A0A2A5CD44"/>
<reference evidence="6" key="1">
    <citation type="submission" date="2017-08" db="EMBL/GenBank/DDBJ databases">
        <title>A dynamic microbial community with high functional redundancy inhabits the cold, oxic subseafloor aquifer.</title>
        <authorList>
            <person name="Tully B.J."/>
            <person name="Wheat C.G."/>
            <person name="Glazer B.T."/>
            <person name="Huber J.A."/>
        </authorList>
    </citation>
    <scope>NUCLEOTIDE SEQUENCE [LARGE SCALE GENOMIC DNA]</scope>
</reference>
<keyword evidence="3" id="KW-0812">Transmembrane</keyword>
<organism evidence="5 6">
    <name type="scientific">SAR86 cluster bacterium</name>
    <dbReference type="NCBI Taxonomy" id="2030880"/>
    <lineage>
        <taxon>Bacteria</taxon>
        <taxon>Pseudomonadati</taxon>
        <taxon>Pseudomonadota</taxon>
        <taxon>Gammaproteobacteria</taxon>
        <taxon>SAR86 cluster</taxon>
    </lineage>
</organism>
<dbReference type="PANTHER" id="PTHR11783">
    <property type="entry name" value="SULFOTRANSFERASE SULT"/>
    <property type="match status" value="1"/>
</dbReference>
<evidence type="ECO:0000256" key="3">
    <source>
        <dbReference type="SAM" id="Phobius"/>
    </source>
</evidence>
<dbReference type="EMBL" id="NVWI01000004">
    <property type="protein sequence ID" value="PCJ41692.1"/>
    <property type="molecule type" value="Genomic_DNA"/>
</dbReference>
<dbReference type="GO" id="GO:0008146">
    <property type="term" value="F:sulfotransferase activity"/>
    <property type="evidence" value="ECO:0007669"/>
    <property type="project" value="InterPro"/>
</dbReference>
<accession>A0A2A5CD44</accession>
<dbReference type="InterPro" id="IPR000863">
    <property type="entry name" value="Sulfotransferase_dom"/>
</dbReference>
<dbReference type="SUPFAM" id="SSF52540">
    <property type="entry name" value="P-loop containing nucleoside triphosphate hydrolases"/>
    <property type="match status" value="1"/>
</dbReference>
<evidence type="ECO:0000259" key="4">
    <source>
        <dbReference type="Pfam" id="PF00685"/>
    </source>
</evidence>
<evidence type="ECO:0000313" key="5">
    <source>
        <dbReference type="EMBL" id="PCJ41692.1"/>
    </source>
</evidence>
<evidence type="ECO:0000256" key="2">
    <source>
        <dbReference type="ARBA" id="ARBA00022679"/>
    </source>
</evidence>